<dbReference type="Pfam" id="PF02724">
    <property type="entry name" value="CDC45"/>
    <property type="match status" value="1"/>
</dbReference>
<keyword evidence="3" id="KW-0235">DNA replication</keyword>
<dbReference type="Proteomes" id="UP000009328">
    <property type="component" value="Unassembled WGS sequence"/>
</dbReference>
<dbReference type="GO" id="GO:0003697">
    <property type="term" value="F:single-stranded DNA binding"/>
    <property type="evidence" value="ECO:0007669"/>
    <property type="project" value="TreeGrafter"/>
</dbReference>
<gene>
    <name evidence="7" type="ORF">BN7_6347</name>
</gene>
<keyword evidence="8" id="KW-1185">Reference proteome</keyword>
<dbReference type="GO" id="GO:0051301">
    <property type="term" value="P:cell division"/>
    <property type="evidence" value="ECO:0007669"/>
    <property type="project" value="UniProtKB-KW"/>
</dbReference>
<comment type="caution">
    <text evidence="7">The sequence shown here is derived from an EMBL/GenBank/DDBJ whole genome shotgun (WGS) entry which is preliminary data.</text>
</comment>
<dbReference type="GO" id="GO:1902977">
    <property type="term" value="P:mitotic DNA replication preinitiation complex assembly"/>
    <property type="evidence" value="ECO:0007669"/>
    <property type="project" value="TreeGrafter"/>
</dbReference>
<dbReference type="EMBL" id="CAIF01000267">
    <property type="protein sequence ID" value="CCH46749.1"/>
    <property type="molecule type" value="Genomic_DNA"/>
</dbReference>
<keyword evidence="5" id="KW-0131">Cell cycle</keyword>
<name>K0KZI8_WICCF</name>
<dbReference type="PANTHER" id="PTHR10507">
    <property type="entry name" value="CDC45-RELATED PROTEIN"/>
    <property type="match status" value="1"/>
</dbReference>
<accession>K0KZI8</accession>
<comment type="subcellular location">
    <subcellularLocation>
        <location evidence="1">Nucleus</location>
    </subcellularLocation>
</comment>
<sequence>MYITRGNFHSVFEDIKKSSLSHSTCKLVVFVSCLNIDALCAAKILTYVLKKELIQYQVIPIVGYTELKNHYEKLDGDISNIILLGCGAMVDLESFFEIDPNEFMQVEDNLDGDIPKPSRKIYVVDGHKPWNLDNVFGSHIITCLDDGYIDKELDNERKAYEELINLQGDEDEEEEDTDDDSDEDTDEDKDEDEKDEDEDEEEEEEGNESDSSESRKRKHKSEHKIRKRKIKQNERILEEYYSQGTTISISVSLQIYTLLSEIGETNTENLWLTIIGTISLDNQYPEVYNSTFKSLKSEVNRLNPTSLNTKNADSLTLTIDTDYYLFLLRHWTLYDSFFYSNYVNAKLSMWQEDGRKKLHKMFARMGISLQDSKQNWLYMNSDIKKNLNSTFNRVLGIYGLEDLIREGFLRTFGFRGSISASECVESITALLEHDKTKIEYSEDEEINDLITKKEKVWINNFWSSWDALDNNIDLIAKGLEHAKDYQKIIFETGTAILEKRMLKNLKVYRLVVLKDGPDIEYFKNPLILTRLGNWILESCAEFDRNLLPLVLAALDERTDTYLVIGLAPRYPRGRKNLEDLSHDTTLLNTFSIAFQQVANNTGAKVRIDSFESSIIEIRKEDLAPFLERLSLSGLI</sequence>
<evidence type="ECO:0000256" key="1">
    <source>
        <dbReference type="ARBA" id="ARBA00004123"/>
    </source>
</evidence>
<evidence type="ECO:0000256" key="6">
    <source>
        <dbReference type="SAM" id="MobiDB-lite"/>
    </source>
</evidence>
<evidence type="ECO:0000256" key="2">
    <source>
        <dbReference type="ARBA" id="ARBA00010727"/>
    </source>
</evidence>
<protein>
    <submittedName>
        <fullName evidence="7">Cell division control protein</fullName>
    </submittedName>
</protein>
<evidence type="ECO:0000256" key="3">
    <source>
        <dbReference type="ARBA" id="ARBA00022705"/>
    </source>
</evidence>
<dbReference type="GO" id="GO:0031261">
    <property type="term" value="C:DNA replication preinitiation complex"/>
    <property type="evidence" value="ECO:0007669"/>
    <property type="project" value="TreeGrafter"/>
</dbReference>
<dbReference type="STRING" id="1206466.K0KZI8"/>
<feature type="compositionally biased region" description="Acidic residues" evidence="6">
    <location>
        <begin position="168"/>
        <end position="211"/>
    </location>
</feature>
<keyword evidence="7" id="KW-0132">Cell division</keyword>
<dbReference type="PANTHER" id="PTHR10507:SF0">
    <property type="entry name" value="CELL DIVISION CONTROL PROTEIN 45 HOMOLOG"/>
    <property type="match status" value="1"/>
</dbReference>
<dbReference type="HOGENOM" id="CLU_005871_3_0_1"/>
<dbReference type="InterPro" id="IPR003874">
    <property type="entry name" value="CDC45"/>
</dbReference>
<keyword evidence="4" id="KW-0539">Nucleus</keyword>
<dbReference type="AlphaFoldDB" id="K0KZI8"/>
<evidence type="ECO:0000313" key="7">
    <source>
        <dbReference type="EMBL" id="CCH46749.1"/>
    </source>
</evidence>
<reference evidence="7 8" key="1">
    <citation type="journal article" date="2012" name="Eukaryot. Cell">
        <title>Draft genome sequence of Wickerhamomyces ciferrii NRRL Y-1031 F-60-10.</title>
        <authorList>
            <person name="Schneider J."/>
            <person name="Andrea H."/>
            <person name="Blom J."/>
            <person name="Jaenicke S."/>
            <person name="Ruckert C."/>
            <person name="Schorsch C."/>
            <person name="Szczepanowski R."/>
            <person name="Farwick M."/>
            <person name="Goesmann A."/>
            <person name="Puhler A."/>
            <person name="Schaffer S."/>
            <person name="Tauch A."/>
            <person name="Kohler T."/>
            <person name="Brinkrolf K."/>
        </authorList>
    </citation>
    <scope>NUCLEOTIDE SEQUENCE [LARGE SCALE GENOMIC DNA]</scope>
    <source>
        <strain evidence="8">ATCC 14091 / BCRC 22168 / CBS 111 / JCM 3599 / NBRC 0793 / NRRL Y-1031 F-60-10</strain>
    </source>
</reference>
<dbReference type="GO" id="GO:0003682">
    <property type="term" value="F:chromatin binding"/>
    <property type="evidence" value="ECO:0007669"/>
    <property type="project" value="TreeGrafter"/>
</dbReference>
<dbReference type="eggNOG" id="KOG2475">
    <property type="taxonomic scope" value="Eukaryota"/>
</dbReference>
<organism evidence="7 8">
    <name type="scientific">Wickerhamomyces ciferrii (strain ATCC 14091 / BCRC 22168 / CBS 111 / JCM 3599 / NBRC 0793 / NRRL Y-1031 F-60-10)</name>
    <name type="common">Yeast</name>
    <name type="synonym">Pichia ciferrii</name>
    <dbReference type="NCBI Taxonomy" id="1206466"/>
    <lineage>
        <taxon>Eukaryota</taxon>
        <taxon>Fungi</taxon>
        <taxon>Dikarya</taxon>
        <taxon>Ascomycota</taxon>
        <taxon>Saccharomycotina</taxon>
        <taxon>Saccharomycetes</taxon>
        <taxon>Phaffomycetales</taxon>
        <taxon>Wickerhamomycetaceae</taxon>
        <taxon>Wickerhamomyces</taxon>
    </lineage>
</organism>
<dbReference type="GO" id="GO:0006270">
    <property type="term" value="P:DNA replication initiation"/>
    <property type="evidence" value="ECO:0007669"/>
    <property type="project" value="InterPro"/>
</dbReference>
<dbReference type="GO" id="GO:0003688">
    <property type="term" value="F:DNA replication origin binding"/>
    <property type="evidence" value="ECO:0007669"/>
    <property type="project" value="TreeGrafter"/>
</dbReference>
<dbReference type="FunCoup" id="K0KZI8">
    <property type="interactions" value="696"/>
</dbReference>
<feature type="compositionally biased region" description="Basic residues" evidence="6">
    <location>
        <begin position="215"/>
        <end position="226"/>
    </location>
</feature>
<evidence type="ECO:0000256" key="5">
    <source>
        <dbReference type="ARBA" id="ARBA00023306"/>
    </source>
</evidence>
<dbReference type="InParanoid" id="K0KZI8"/>
<proteinExistence type="inferred from homology"/>
<evidence type="ECO:0000313" key="8">
    <source>
        <dbReference type="Proteomes" id="UP000009328"/>
    </source>
</evidence>
<evidence type="ECO:0000256" key="4">
    <source>
        <dbReference type="ARBA" id="ARBA00023242"/>
    </source>
</evidence>
<comment type="similarity">
    <text evidence="2">Belongs to the CDC45 family.</text>
</comment>
<dbReference type="GO" id="GO:0000727">
    <property type="term" value="P:double-strand break repair via break-induced replication"/>
    <property type="evidence" value="ECO:0007669"/>
    <property type="project" value="TreeGrafter"/>
</dbReference>
<feature type="region of interest" description="Disordered" evidence="6">
    <location>
        <begin position="164"/>
        <end position="226"/>
    </location>
</feature>